<keyword evidence="4" id="KW-1185">Reference proteome</keyword>
<dbReference type="Proteomes" id="UP000008810">
    <property type="component" value="Chromosome 2"/>
</dbReference>
<evidence type="ECO:0000313" key="2">
    <source>
        <dbReference type="EMBL" id="PNT71317.1"/>
    </source>
</evidence>
<protein>
    <submittedName>
        <fullName evidence="2 3">Uncharacterized protein</fullName>
    </submittedName>
</protein>
<sequence length="193" mass="21216">MPLKIEKHPEEDVHGGDGAKPSLPPPPQPRGASLERPGKTGDAARDREARGVRRPWRPRRRWSRLILTSRHRRLCLVCHRYRGLRKTDDVSAAEVCGKSCGGVEEGEGVWSAGARLREAAVRAGATARAVRPHRHGPVAESIEAKEGFKLSGECCRREGCSCDLVARCTRGACSRRLVRVLQGGFCLQAAARW</sequence>
<dbReference type="EMBL" id="CM000881">
    <property type="protein sequence ID" value="PNT71317.1"/>
    <property type="molecule type" value="Genomic_DNA"/>
</dbReference>
<evidence type="ECO:0000313" key="4">
    <source>
        <dbReference type="Proteomes" id="UP000008810"/>
    </source>
</evidence>
<reference evidence="2" key="2">
    <citation type="submission" date="2017-06" db="EMBL/GenBank/DDBJ databases">
        <title>WGS assembly of Brachypodium distachyon.</title>
        <authorList>
            <consortium name="The International Brachypodium Initiative"/>
            <person name="Lucas S."/>
            <person name="Harmon-Smith M."/>
            <person name="Lail K."/>
            <person name="Tice H."/>
            <person name="Grimwood J."/>
            <person name="Bruce D."/>
            <person name="Barry K."/>
            <person name="Shu S."/>
            <person name="Lindquist E."/>
            <person name="Wang M."/>
            <person name="Pitluck S."/>
            <person name="Vogel J.P."/>
            <person name="Garvin D.F."/>
            <person name="Mockler T.C."/>
            <person name="Schmutz J."/>
            <person name="Rokhsar D."/>
            <person name="Bevan M.W."/>
        </authorList>
    </citation>
    <scope>NUCLEOTIDE SEQUENCE</scope>
    <source>
        <strain evidence="2">Bd21</strain>
    </source>
</reference>
<organism evidence="2">
    <name type="scientific">Brachypodium distachyon</name>
    <name type="common">Purple false brome</name>
    <name type="synonym">Trachynia distachya</name>
    <dbReference type="NCBI Taxonomy" id="15368"/>
    <lineage>
        <taxon>Eukaryota</taxon>
        <taxon>Viridiplantae</taxon>
        <taxon>Streptophyta</taxon>
        <taxon>Embryophyta</taxon>
        <taxon>Tracheophyta</taxon>
        <taxon>Spermatophyta</taxon>
        <taxon>Magnoliopsida</taxon>
        <taxon>Liliopsida</taxon>
        <taxon>Poales</taxon>
        <taxon>Poaceae</taxon>
        <taxon>BOP clade</taxon>
        <taxon>Pooideae</taxon>
        <taxon>Stipodae</taxon>
        <taxon>Brachypodieae</taxon>
        <taxon>Brachypodium</taxon>
    </lineage>
</organism>
<dbReference type="AlphaFoldDB" id="A0A2K2DAL4"/>
<evidence type="ECO:0000256" key="1">
    <source>
        <dbReference type="SAM" id="MobiDB-lite"/>
    </source>
</evidence>
<evidence type="ECO:0000313" key="3">
    <source>
        <dbReference type="EnsemblPlants" id="PNT71317"/>
    </source>
</evidence>
<feature type="compositionally biased region" description="Basic and acidic residues" evidence="1">
    <location>
        <begin position="36"/>
        <end position="51"/>
    </location>
</feature>
<proteinExistence type="predicted"/>
<reference evidence="2 3" key="1">
    <citation type="journal article" date="2010" name="Nature">
        <title>Genome sequencing and analysis of the model grass Brachypodium distachyon.</title>
        <authorList>
            <consortium name="International Brachypodium Initiative"/>
        </authorList>
    </citation>
    <scope>NUCLEOTIDE SEQUENCE [LARGE SCALE GENOMIC DNA]</scope>
    <source>
        <strain evidence="2 3">Bd21</strain>
    </source>
</reference>
<gene>
    <name evidence="3" type="primary">LOC106866275</name>
    <name evidence="2" type="ORF">BRADI_2g26305v3</name>
</gene>
<feature type="compositionally biased region" description="Basic and acidic residues" evidence="1">
    <location>
        <begin position="1"/>
        <end position="17"/>
    </location>
</feature>
<name>A0A2K2DAL4_BRADI</name>
<reference evidence="3" key="3">
    <citation type="submission" date="2018-08" db="UniProtKB">
        <authorList>
            <consortium name="EnsemblPlants"/>
        </authorList>
    </citation>
    <scope>IDENTIFICATION</scope>
    <source>
        <strain evidence="3">cv. Bd21</strain>
    </source>
</reference>
<accession>A0A2K2DAL4</accession>
<feature type="region of interest" description="Disordered" evidence="1">
    <location>
        <begin position="1"/>
        <end position="53"/>
    </location>
</feature>
<dbReference type="Gramene" id="PNT71317">
    <property type="protein sequence ID" value="PNT71317"/>
    <property type="gene ID" value="BRADI_2g26305v3"/>
</dbReference>
<dbReference type="EnsemblPlants" id="PNT71317">
    <property type="protein sequence ID" value="PNT71317"/>
    <property type="gene ID" value="BRADI_2g26305v3"/>
</dbReference>